<dbReference type="RefSeq" id="WP_150133033.1">
    <property type="nucleotide sequence ID" value="NZ_CP030840.1"/>
</dbReference>
<accession>A0A2Z5G212</accession>
<reference evidence="1 2" key="1">
    <citation type="journal article" date="2018" name="Front. Microbiol.">
        <title>Hydrolytic Capabilities as a Key to Environmental Success: Chitinolytic and Cellulolytic Acidobacteria From Acidic Sub-arctic Soils and Boreal Peatlands.</title>
        <authorList>
            <person name="Belova S.E."/>
            <person name="Ravin N.V."/>
            <person name="Pankratov T.A."/>
            <person name="Rakitin A.L."/>
            <person name="Ivanova A.A."/>
            <person name="Beletsky A.V."/>
            <person name="Mardanov A.V."/>
            <person name="Sinninghe Damste J.S."/>
            <person name="Dedysh S.N."/>
        </authorList>
    </citation>
    <scope>NUCLEOTIDE SEQUENCE [LARGE SCALE GENOMIC DNA]</scope>
    <source>
        <strain evidence="1 2">SBC82</strain>
    </source>
</reference>
<evidence type="ECO:0000313" key="1">
    <source>
        <dbReference type="EMBL" id="AXC12834.1"/>
    </source>
</evidence>
<dbReference type="Proteomes" id="UP000253606">
    <property type="component" value="Chromosome"/>
</dbReference>
<name>A0A2Z5G212_9BACT</name>
<dbReference type="EMBL" id="CP030840">
    <property type="protein sequence ID" value="AXC12834.1"/>
    <property type="molecule type" value="Genomic_DNA"/>
</dbReference>
<sequence length="83" mass="9157">MAEQSKVEKFSMSELSSLRSELMQSGIDSWQAADVVSAFLVGRGYGVNTITVRDVVTRLDPFSASMDAMDIMQEVLETVAYVM</sequence>
<dbReference type="KEGG" id="abas:ACPOL_3549"/>
<dbReference type="OrthoDB" id="121471at2"/>
<gene>
    <name evidence="1" type="ORF">ACPOL_3549</name>
</gene>
<proteinExistence type="predicted"/>
<dbReference type="AlphaFoldDB" id="A0A2Z5G212"/>
<organism evidence="1 2">
    <name type="scientific">Acidisarcina polymorpha</name>
    <dbReference type="NCBI Taxonomy" id="2211140"/>
    <lineage>
        <taxon>Bacteria</taxon>
        <taxon>Pseudomonadati</taxon>
        <taxon>Acidobacteriota</taxon>
        <taxon>Terriglobia</taxon>
        <taxon>Terriglobales</taxon>
        <taxon>Acidobacteriaceae</taxon>
        <taxon>Acidisarcina</taxon>
    </lineage>
</organism>
<evidence type="ECO:0000313" key="2">
    <source>
        <dbReference type="Proteomes" id="UP000253606"/>
    </source>
</evidence>
<keyword evidence="2" id="KW-1185">Reference proteome</keyword>
<protein>
    <submittedName>
        <fullName evidence="1">Uncharacterized protein</fullName>
    </submittedName>
</protein>